<dbReference type="EMBL" id="GECZ01011220">
    <property type="protein sequence ID" value="JAS58549.1"/>
    <property type="molecule type" value="Transcribed_RNA"/>
</dbReference>
<dbReference type="AlphaFoldDB" id="A0A1B6G810"/>
<feature type="non-terminal residue" evidence="1">
    <location>
        <position position="1"/>
    </location>
</feature>
<accession>A0A1B6G810</accession>
<gene>
    <name evidence="1" type="ORF">g.10746</name>
</gene>
<protein>
    <submittedName>
        <fullName evidence="1">Uncharacterized protein</fullName>
    </submittedName>
</protein>
<sequence>AIFFSFSQLHNLFVNVVPKVAVVVADCYPPVEDLYEHNVGRKNEVNAELKDVTVGRIKEVVFTVDRSGRYHVLHCEAQPRCHEQGSPVLFAQEKKRRTDYALVDVVMCEPDHQTRCDTIAHKLPTAVQAYHQSNDHETDGAKIFQPTILPDHKSRHKWQLYVNFIVFTHII</sequence>
<reference evidence="1" key="1">
    <citation type="submission" date="2015-11" db="EMBL/GenBank/DDBJ databases">
        <title>De novo transcriptome assembly of four potential Pierce s Disease insect vectors from Arizona vineyards.</title>
        <authorList>
            <person name="Tassone E.E."/>
        </authorList>
    </citation>
    <scope>NUCLEOTIDE SEQUENCE</scope>
</reference>
<proteinExistence type="predicted"/>
<organism evidence="1">
    <name type="scientific">Cuerna arida</name>
    <dbReference type="NCBI Taxonomy" id="1464854"/>
    <lineage>
        <taxon>Eukaryota</taxon>
        <taxon>Metazoa</taxon>
        <taxon>Ecdysozoa</taxon>
        <taxon>Arthropoda</taxon>
        <taxon>Hexapoda</taxon>
        <taxon>Insecta</taxon>
        <taxon>Pterygota</taxon>
        <taxon>Neoptera</taxon>
        <taxon>Paraneoptera</taxon>
        <taxon>Hemiptera</taxon>
        <taxon>Auchenorrhyncha</taxon>
        <taxon>Membracoidea</taxon>
        <taxon>Cicadellidae</taxon>
        <taxon>Cicadellinae</taxon>
        <taxon>Proconiini</taxon>
        <taxon>Cuerna</taxon>
    </lineage>
</organism>
<evidence type="ECO:0000313" key="1">
    <source>
        <dbReference type="EMBL" id="JAS58549.1"/>
    </source>
</evidence>
<name>A0A1B6G810_9HEMI</name>